<dbReference type="Pfam" id="PF01762">
    <property type="entry name" value="Galactosyl_T"/>
    <property type="match status" value="1"/>
</dbReference>
<dbReference type="PANTHER" id="PTHR11214:SF3">
    <property type="entry name" value="BETA-1,3-GALACTOSYLTRANSFERASE 6"/>
    <property type="match status" value="1"/>
</dbReference>
<keyword evidence="6" id="KW-0735">Signal-anchor</keyword>
<keyword evidence="3 10" id="KW-0328">Glycosyltransferase</keyword>
<evidence type="ECO:0000256" key="4">
    <source>
        <dbReference type="ARBA" id="ARBA00022679"/>
    </source>
</evidence>
<evidence type="ECO:0000256" key="5">
    <source>
        <dbReference type="ARBA" id="ARBA00022692"/>
    </source>
</evidence>
<reference evidence="11 12" key="1">
    <citation type="submission" date="2021-04" db="EMBL/GenBank/DDBJ databases">
        <authorList>
            <person name="Bliznina A."/>
        </authorList>
    </citation>
    <scope>NUCLEOTIDE SEQUENCE [LARGE SCALE GENOMIC DNA]</scope>
</reference>
<accession>A0ABN7SNN8</accession>
<name>A0ABN7SNN8_OIKDI</name>
<keyword evidence="8 10" id="KW-0333">Golgi apparatus</keyword>
<evidence type="ECO:0000256" key="7">
    <source>
        <dbReference type="ARBA" id="ARBA00022989"/>
    </source>
</evidence>
<evidence type="ECO:0000256" key="1">
    <source>
        <dbReference type="ARBA" id="ARBA00004323"/>
    </source>
</evidence>
<evidence type="ECO:0000256" key="8">
    <source>
        <dbReference type="ARBA" id="ARBA00023034"/>
    </source>
</evidence>
<proteinExistence type="inferred from homology"/>
<evidence type="ECO:0000256" key="9">
    <source>
        <dbReference type="ARBA" id="ARBA00023136"/>
    </source>
</evidence>
<evidence type="ECO:0000256" key="6">
    <source>
        <dbReference type="ARBA" id="ARBA00022968"/>
    </source>
</evidence>
<dbReference type="InterPro" id="IPR002659">
    <property type="entry name" value="Glyco_trans_31"/>
</dbReference>
<comment type="subcellular location">
    <subcellularLocation>
        <location evidence="1 10">Golgi apparatus membrane</location>
        <topology evidence="1 10">Single-pass type II membrane protein</topology>
    </subcellularLocation>
</comment>
<keyword evidence="5" id="KW-0812">Transmembrane</keyword>
<organism evidence="11 12">
    <name type="scientific">Oikopleura dioica</name>
    <name type="common">Tunicate</name>
    <dbReference type="NCBI Taxonomy" id="34765"/>
    <lineage>
        <taxon>Eukaryota</taxon>
        <taxon>Metazoa</taxon>
        <taxon>Chordata</taxon>
        <taxon>Tunicata</taxon>
        <taxon>Appendicularia</taxon>
        <taxon>Copelata</taxon>
        <taxon>Oikopleuridae</taxon>
        <taxon>Oikopleura</taxon>
    </lineage>
</organism>
<evidence type="ECO:0000256" key="3">
    <source>
        <dbReference type="ARBA" id="ARBA00022676"/>
    </source>
</evidence>
<evidence type="ECO:0000256" key="2">
    <source>
        <dbReference type="ARBA" id="ARBA00008661"/>
    </source>
</evidence>
<dbReference type="Proteomes" id="UP001158576">
    <property type="component" value="Chromosome 1"/>
</dbReference>
<keyword evidence="9" id="KW-0472">Membrane</keyword>
<gene>
    <name evidence="11" type="ORF">OKIOD_LOCUS9240</name>
</gene>
<evidence type="ECO:0000313" key="12">
    <source>
        <dbReference type="Proteomes" id="UP001158576"/>
    </source>
</evidence>
<dbReference type="EMBL" id="OU015566">
    <property type="protein sequence ID" value="CAG5102805.1"/>
    <property type="molecule type" value="Genomic_DNA"/>
</dbReference>
<evidence type="ECO:0000256" key="10">
    <source>
        <dbReference type="RuleBase" id="RU363063"/>
    </source>
</evidence>
<comment type="similarity">
    <text evidence="2 10">Belongs to the glycosyltransferase 31 family.</text>
</comment>
<evidence type="ECO:0000313" key="11">
    <source>
        <dbReference type="EMBL" id="CAG5102805.1"/>
    </source>
</evidence>
<keyword evidence="12" id="KW-1185">Reference proteome</keyword>
<dbReference type="EC" id="2.4.1.-" evidence="10"/>
<dbReference type="PANTHER" id="PTHR11214">
    <property type="entry name" value="BETA-1,3-N-ACETYLGLUCOSAMINYLTRANSFERASE"/>
    <property type="match status" value="1"/>
</dbReference>
<protein>
    <recommendedName>
        <fullName evidence="10">Hexosyltransferase</fullName>
        <ecNumber evidence="10">2.4.1.-</ecNumber>
    </recommendedName>
</protein>
<keyword evidence="4" id="KW-0808">Transferase</keyword>
<sequence length="295" mass="34753">MFNLKEMRKYNTKKNRSLLIALFTSFFLVHFSVNVFKVHCYTGTDSFGCPQYGVPEKFMELWKGEKKNILKSYTCPPHGMDTILVTTTREKTDLHEKIYQFYTKRGFQVRFLIGSSDSPETTYPHRFRENYIIGEFEDRYENLHFKTFSAYQFVFFCYLQNANIIFLDDDTFFDPFEKIAYAPITCGHQRFKSETTWKKPFGKYHLSNEVWPDDYRYPTYCGGPCTIVSAATAEKLYHVASEIELADFNMEDVLFTGVYRSFANIPEPAENRKLCQHYSGDYNALISKYDSYLNI</sequence>
<keyword evidence="7" id="KW-1133">Transmembrane helix</keyword>